<reference evidence="2 3" key="1">
    <citation type="submission" date="2017-12" db="EMBL/GenBank/DDBJ databases">
        <title>Complete genome sequence of Spiroplasma monobiae MQ-1 (ATCC 33825).</title>
        <authorList>
            <person name="Tsai Y.-M."/>
            <person name="Lo W.-S."/>
            <person name="Wu P.-S."/>
            <person name="Cho S.-T."/>
            <person name="Kuo C.-H."/>
        </authorList>
    </citation>
    <scope>NUCLEOTIDE SEQUENCE [LARGE SCALE GENOMIC DNA]</scope>
    <source>
        <strain evidence="2 3">MQ-1</strain>
    </source>
</reference>
<sequence length="276" mass="31238">MKKILREFSSNITNHWLSILVKFFMCASGVVICSFGLALYQQAAVGGSQIDWTIYNVLALFNKPDENGLMDHDFMLKYYPNSLKLMYLFLMIGAIALSIKPTLKDYKNSKKKIIWFSFTWMIISDILVTLVVPSVVGLFLPWAKGLGVEEKDTSIRNLIFMAGFICFLIGTALWVKTGWFLGPFNNICTQLVKSTNLNYSASRLIIDGAVFAIGFIFFPFIKGDHKTQFLLTNFGLGTICFTFLVGPIVNEIFKLLDKILNFEKMNSLTTKSVFEV</sequence>
<keyword evidence="1" id="KW-1133">Transmembrane helix</keyword>
<keyword evidence="3" id="KW-1185">Reference proteome</keyword>
<evidence type="ECO:0000256" key="1">
    <source>
        <dbReference type="SAM" id="Phobius"/>
    </source>
</evidence>
<evidence type="ECO:0008006" key="4">
    <source>
        <dbReference type="Google" id="ProtNLM"/>
    </source>
</evidence>
<name>A0A2K9LVH3_SPISQ</name>
<dbReference type="RefSeq" id="WP_101781063.1">
    <property type="nucleotide sequence ID" value="NZ_CP025543.1"/>
</dbReference>
<dbReference type="NCBIfam" id="NF045987">
    <property type="entry name" value="SPE_1075_fam"/>
    <property type="match status" value="1"/>
</dbReference>
<protein>
    <recommendedName>
        <fullName evidence="4">Transmembrane protein</fullName>
    </recommendedName>
</protein>
<gene>
    <name evidence="2" type="ORF">SMONO_v1c07780</name>
</gene>
<dbReference type="KEGG" id="smoo:SMONO_v1c07780"/>
<feature type="transmembrane region" description="Helical" evidence="1">
    <location>
        <begin position="204"/>
        <end position="221"/>
    </location>
</feature>
<dbReference type="AlphaFoldDB" id="A0A2K9LVH3"/>
<feature type="transmembrane region" description="Helical" evidence="1">
    <location>
        <begin position="115"/>
        <end position="143"/>
    </location>
</feature>
<dbReference type="OrthoDB" id="397671at2"/>
<dbReference type="EMBL" id="CP025543">
    <property type="protein sequence ID" value="AUM63027.1"/>
    <property type="molecule type" value="Genomic_DNA"/>
</dbReference>
<evidence type="ECO:0000313" key="3">
    <source>
        <dbReference type="Proteomes" id="UP000234790"/>
    </source>
</evidence>
<evidence type="ECO:0000313" key="2">
    <source>
        <dbReference type="EMBL" id="AUM63027.1"/>
    </source>
</evidence>
<dbReference type="InterPro" id="IPR038750">
    <property type="entry name" value="YczE/YyaS-like"/>
</dbReference>
<feature type="transmembrane region" description="Helical" evidence="1">
    <location>
        <begin position="227"/>
        <end position="249"/>
    </location>
</feature>
<dbReference type="Proteomes" id="UP000234790">
    <property type="component" value="Chromosome"/>
</dbReference>
<proteinExistence type="predicted"/>
<feature type="transmembrane region" description="Helical" evidence="1">
    <location>
        <begin position="20"/>
        <end position="40"/>
    </location>
</feature>
<keyword evidence="1" id="KW-0472">Membrane</keyword>
<feature type="transmembrane region" description="Helical" evidence="1">
    <location>
        <begin position="85"/>
        <end position="103"/>
    </location>
</feature>
<keyword evidence="1" id="KW-0812">Transmembrane</keyword>
<organism evidence="2 3">
    <name type="scientific">Spiroplasma monobiae MQ-1</name>
    <dbReference type="NCBI Taxonomy" id="1336748"/>
    <lineage>
        <taxon>Bacteria</taxon>
        <taxon>Bacillati</taxon>
        <taxon>Mycoplasmatota</taxon>
        <taxon>Mollicutes</taxon>
        <taxon>Entomoplasmatales</taxon>
        <taxon>Spiroplasmataceae</taxon>
        <taxon>Spiroplasma</taxon>
    </lineage>
</organism>
<feature type="transmembrane region" description="Helical" evidence="1">
    <location>
        <begin position="155"/>
        <end position="175"/>
    </location>
</feature>
<dbReference type="Pfam" id="PF19700">
    <property type="entry name" value="DUF6198"/>
    <property type="match status" value="1"/>
</dbReference>
<accession>A0A2K9LVH3</accession>